<evidence type="ECO:0000313" key="2">
    <source>
        <dbReference type="EMBL" id="KAL2750363.1"/>
    </source>
</evidence>
<name>A0ABD2D1V7_VESMC</name>
<keyword evidence="3" id="KW-1185">Reference proteome</keyword>
<gene>
    <name evidence="2" type="ORF">V1477_001348</name>
</gene>
<dbReference type="EMBL" id="JAYRBN010000013">
    <property type="protein sequence ID" value="KAL2750363.1"/>
    <property type="molecule type" value="Genomic_DNA"/>
</dbReference>
<proteinExistence type="predicted"/>
<keyword evidence="1" id="KW-0812">Transmembrane</keyword>
<feature type="transmembrane region" description="Helical" evidence="1">
    <location>
        <begin position="20"/>
        <end position="41"/>
    </location>
</feature>
<sequence length="115" mass="14046">MFHTSQRKLTSTPNGTNSFFFFTSLLFIIDISYYKILILYYGNEIDFRDRCHPNYYFVASGRRYFTWLKRADTREKIEAKAVPILQNYWKQSELSTSCIYFQRRYMNFIYAQFDN</sequence>
<evidence type="ECO:0000256" key="1">
    <source>
        <dbReference type="SAM" id="Phobius"/>
    </source>
</evidence>
<reference evidence="2 3" key="1">
    <citation type="journal article" date="2024" name="Ann. Entomol. Soc. Am.">
        <title>Genomic analyses of the southern and eastern yellowjacket wasps (Hymenoptera: Vespidae) reveal evolutionary signatures of social life.</title>
        <authorList>
            <person name="Catto M.A."/>
            <person name="Caine P.B."/>
            <person name="Orr S.E."/>
            <person name="Hunt B.G."/>
            <person name="Goodisman M.A.D."/>
        </authorList>
    </citation>
    <scope>NUCLEOTIDE SEQUENCE [LARGE SCALE GENOMIC DNA]</scope>
    <source>
        <strain evidence="2">232</strain>
        <tissue evidence="2">Head and thorax</tissue>
    </source>
</reference>
<keyword evidence="1" id="KW-0472">Membrane</keyword>
<comment type="caution">
    <text evidence="2">The sequence shown here is derived from an EMBL/GenBank/DDBJ whole genome shotgun (WGS) entry which is preliminary data.</text>
</comment>
<dbReference type="AlphaFoldDB" id="A0ABD2D1V7"/>
<protein>
    <submittedName>
        <fullName evidence="2">Uncharacterized protein</fullName>
    </submittedName>
</protein>
<organism evidence="2 3">
    <name type="scientific">Vespula maculifrons</name>
    <name type="common">Eastern yellow jacket</name>
    <name type="synonym">Wasp</name>
    <dbReference type="NCBI Taxonomy" id="7453"/>
    <lineage>
        <taxon>Eukaryota</taxon>
        <taxon>Metazoa</taxon>
        <taxon>Ecdysozoa</taxon>
        <taxon>Arthropoda</taxon>
        <taxon>Hexapoda</taxon>
        <taxon>Insecta</taxon>
        <taxon>Pterygota</taxon>
        <taxon>Neoptera</taxon>
        <taxon>Endopterygota</taxon>
        <taxon>Hymenoptera</taxon>
        <taxon>Apocrita</taxon>
        <taxon>Aculeata</taxon>
        <taxon>Vespoidea</taxon>
        <taxon>Vespidae</taxon>
        <taxon>Vespinae</taxon>
        <taxon>Vespula</taxon>
    </lineage>
</organism>
<accession>A0ABD2D1V7</accession>
<evidence type="ECO:0000313" key="3">
    <source>
        <dbReference type="Proteomes" id="UP001607303"/>
    </source>
</evidence>
<dbReference type="Proteomes" id="UP001607303">
    <property type="component" value="Unassembled WGS sequence"/>
</dbReference>
<keyword evidence="1" id="KW-1133">Transmembrane helix</keyword>